<dbReference type="Gene3D" id="2.60.40.3930">
    <property type="match status" value="2"/>
</dbReference>
<evidence type="ECO:0000259" key="1">
    <source>
        <dbReference type="Pfam" id="PF18202"/>
    </source>
</evidence>
<reference evidence="2" key="1">
    <citation type="submission" date="2021-10" db="EMBL/GenBank/DDBJ databases">
        <title>Collection of gut derived symbiotic bacterial strains cultured from healthy donors.</title>
        <authorList>
            <person name="Lin H."/>
            <person name="Littmann E."/>
            <person name="Claire K."/>
            <person name="Pamer E."/>
        </authorList>
    </citation>
    <scope>NUCLEOTIDE SEQUENCE</scope>
    <source>
        <strain evidence="2">MSK.23.4</strain>
    </source>
</reference>
<protein>
    <submittedName>
        <fullName evidence="2">VaFE repeat-containing surface-anchored protein</fullName>
    </submittedName>
</protein>
<evidence type="ECO:0000313" key="3">
    <source>
        <dbReference type="Proteomes" id="UP001297422"/>
    </source>
</evidence>
<comment type="caution">
    <text evidence="2">The sequence shown here is derived from an EMBL/GenBank/DDBJ whole genome shotgun (WGS) entry which is preliminary data.</text>
</comment>
<sequence length="112" mass="12561">YTFVADDEEMKVEISYTFNASALGGKNLVTFEELYDFSNSDEPVKVAEHKDIEDDGQTVLITERIIKIHTTVTDKDGNKELKAGKDVTIIDTVTLEGLEVGTQYKLVGWQML</sequence>
<dbReference type="NCBIfam" id="NF033903">
    <property type="entry name" value="VaFE_rpt"/>
    <property type="match status" value="2"/>
</dbReference>
<dbReference type="AlphaFoldDB" id="A0AAJ1B343"/>
<name>A0AAJ1B343_MEDGN</name>
<dbReference type="RefSeq" id="WP_173880741.1">
    <property type="nucleotide sequence ID" value="NZ_JAAIMT010000169.1"/>
</dbReference>
<feature type="non-terminal residue" evidence="2">
    <location>
        <position position="1"/>
    </location>
</feature>
<feature type="domain" description="T-Q ester bond containing" evidence="1">
    <location>
        <begin position="2"/>
        <end position="59"/>
    </location>
</feature>
<proteinExistence type="predicted"/>
<dbReference type="Pfam" id="PF18202">
    <property type="entry name" value="TQ"/>
    <property type="match status" value="2"/>
</dbReference>
<accession>A0AAJ1B343</accession>
<gene>
    <name evidence="2" type="ORF">LIQ10_19655</name>
</gene>
<evidence type="ECO:0000313" key="2">
    <source>
        <dbReference type="EMBL" id="MCB5495902.1"/>
    </source>
</evidence>
<organism evidence="2 3">
    <name type="scientific">Mediterraneibacter gnavus</name>
    <name type="common">Ruminococcus gnavus</name>
    <dbReference type="NCBI Taxonomy" id="33038"/>
    <lineage>
        <taxon>Bacteria</taxon>
        <taxon>Bacillati</taxon>
        <taxon>Bacillota</taxon>
        <taxon>Clostridia</taxon>
        <taxon>Lachnospirales</taxon>
        <taxon>Lachnospiraceae</taxon>
        <taxon>Mediterraneibacter</taxon>
    </lineage>
</organism>
<dbReference type="InterPro" id="IPR041100">
    <property type="entry name" value="TQ"/>
</dbReference>
<dbReference type="EMBL" id="JAJBNC010000167">
    <property type="protein sequence ID" value="MCB5495902.1"/>
    <property type="molecule type" value="Genomic_DNA"/>
</dbReference>
<feature type="domain" description="T-Q ester bond containing" evidence="1">
    <location>
        <begin position="67"/>
        <end position="109"/>
    </location>
</feature>
<dbReference type="Proteomes" id="UP001297422">
    <property type="component" value="Unassembled WGS sequence"/>
</dbReference>
<feature type="non-terminal residue" evidence="2">
    <location>
        <position position="112"/>
    </location>
</feature>